<keyword evidence="1" id="KW-1133">Transmembrane helix</keyword>
<dbReference type="Proteomes" id="UP000305539">
    <property type="component" value="Unassembled WGS sequence"/>
</dbReference>
<dbReference type="EMBL" id="SWJE01000002">
    <property type="protein sequence ID" value="TKC91722.1"/>
    <property type="molecule type" value="Genomic_DNA"/>
</dbReference>
<organism evidence="2 3">
    <name type="scientific">Trinickia terrae</name>
    <dbReference type="NCBI Taxonomy" id="2571161"/>
    <lineage>
        <taxon>Bacteria</taxon>
        <taxon>Pseudomonadati</taxon>
        <taxon>Pseudomonadota</taxon>
        <taxon>Betaproteobacteria</taxon>
        <taxon>Burkholderiales</taxon>
        <taxon>Burkholderiaceae</taxon>
        <taxon>Trinickia</taxon>
    </lineage>
</organism>
<accession>A0A4U1IDJ8</accession>
<dbReference type="AlphaFoldDB" id="A0A4U1IDJ8"/>
<gene>
    <name evidence="2" type="ORF">FAZ69_04580</name>
</gene>
<dbReference type="OrthoDB" id="9130986at2"/>
<reference evidence="2 3" key="1">
    <citation type="submission" date="2019-04" db="EMBL/GenBank/DDBJ databases">
        <title>Trinickia sp. 7GSK02, isolated from subtropical forest soil.</title>
        <authorList>
            <person name="Gao Z.-H."/>
            <person name="Qiu L.-H."/>
        </authorList>
    </citation>
    <scope>NUCLEOTIDE SEQUENCE [LARGE SCALE GENOMIC DNA]</scope>
    <source>
        <strain evidence="2 3">7GSK02</strain>
    </source>
</reference>
<evidence type="ECO:0000313" key="3">
    <source>
        <dbReference type="Proteomes" id="UP000305539"/>
    </source>
</evidence>
<sequence length="174" mass="19358">MESTINFKRACQVTTRPDGTVAITFRQRRINFTAADLLIAVPAVILLIGGLLASVVVSADHGFILGMLAFFVVFALPIIVFYRLNWTMATISVERNGIRWGRHAMTYSDFNDIGWKSTIRKANRGPFSTTDSYVYIEAKGREIAVTKEIKGEGARDIAEALDKAATHYVNQLSR</sequence>
<keyword evidence="1" id="KW-0472">Membrane</keyword>
<comment type="caution">
    <text evidence="2">The sequence shown here is derived from an EMBL/GenBank/DDBJ whole genome shotgun (WGS) entry which is preliminary data.</text>
</comment>
<keyword evidence="1" id="KW-0812">Transmembrane</keyword>
<evidence type="ECO:0000256" key="1">
    <source>
        <dbReference type="SAM" id="Phobius"/>
    </source>
</evidence>
<evidence type="ECO:0000313" key="2">
    <source>
        <dbReference type="EMBL" id="TKC91722.1"/>
    </source>
</evidence>
<feature type="transmembrane region" description="Helical" evidence="1">
    <location>
        <begin position="63"/>
        <end position="82"/>
    </location>
</feature>
<feature type="transmembrane region" description="Helical" evidence="1">
    <location>
        <begin position="37"/>
        <end position="57"/>
    </location>
</feature>
<dbReference type="RefSeq" id="WP_136892754.1">
    <property type="nucleotide sequence ID" value="NZ_SWJE01000002.1"/>
</dbReference>
<keyword evidence="3" id="KW-1185">Reference proteome</keyword>
<protein>
    <submittedName>
        <fullName evidence="2">Uncharacterized protein</fullName>
    </submittedName>
</protein>
<name>A0A4U1IDJ8_9BURK</name>
<proteinExistence type="predicted"/>